<proteinExistence type="predicted"/>
<dbReference type="Proteomes" id="UP000468901">
    <property type="component" value="Unassembled WGS sequence"/>
</dbReference>
<sequence length="89" mass="8731">MATILNAATANGGSTAVDWTGGTGTFWAWGTFGGATVALEASPDGTNWFSVGQSVSFTQNGVGGFVLGPCKLRAAISGATGTTSVSAIL</sequence>
<dbReference type="AlphaFoldDB" id="A0A6N6VPW5"/>
<gene>
    <name evidence="1" type="ORF">F2P47_05070</name>
</gene>
<organism evidence="1 2">
    <name type="scientific">Parvibaculum sedimenti</name>
    <dbReference type="NCBI Taxonomy" id="2608632"/>
    <lineage>
        <taxon>Bacteria</taxon>
        <taxon>Pseudomonadati</taxon>
        <taxon>Pseudomonadota</taxon>
        <taxon>Alphaproteobacteria</taxon>
        <taxon>Hyphomicrobiales</taxon>
        <taxon>Parvibaculaceae</taxon>
        <taxon>Parvibaculum</taxon>
    </lineage>
</organism>
<accession>A0A6N6VPW5</accession>
<protein>
    <submittedName>
        <fullName evidence="1">Uncharacterized protein</fullName>
    </submittedName>
</protein>
<dbReference type="RefSeq" id="WP_152215097.1">
    <property type="nucleotide sequence ID" value="NZ_JBAQYD010000325.1"/>
</dbReference>
<reference evidence="1 2" key="1">
    <citation type="submission" date="2019-09" db="EMBL/GenBank/DDBJ databases">
        <title>Parvibaculum sedimenti sp. nov., isolated from sediment.</title>
        <authorList>
            <person name="Wang Y."/>
        </authorList>
    </citation>
    <scope>NUCLEOTIDE SEQUENCE [LARGE SCALE GENOMIC DNA]</scope>
    <source>
        <strain evidence="1 2">HXT-9</strain>
    </source>
</reference>
<name>A0A6N6VPW5_9HYPH</name>
<dbReference type="EMBL" id="WESC01000004">
    <property type="protein sequence ID" value="KAB7741124.1"/>
    <property type="molecule type" value="Genomic_DNA"/>
</dbReference>
<evidence type="ECO:0000313" key="1">
    <source>
        <dbReference type="EMBL" id="KAB7741124.1"/>
    </source>
</evidence>
<evidence type="ECO:0000313" key="2">
    <source>
        <dbReference type="Proteomes" id="UP000468901"/>
    </source>
</evidence>
<keyword evidence="2" id="KW-1185">Reference proteome</keyword>
<comment type="caution">
    <text evidence="1">The sequence shown here is derived from an EMBL/GenBank/DDBJ whole genome shotgun (WGS) entry which is preliminary data.</text>
</comment>